<dbReference type="GO" id="GO:0004020">
    <property type="term" value="F:adenylylsulfate kinase activity"/>
    <property type="evidence" value="ECO:0007669"/>
    <property type="project" value="UniProtKB-UniRule"/>
</dbReference>
<dbReference type="HAMAP" id="MF_00065">
    <property type="entry name" value="Adenylyl_sulf_kinase"/>
    <property type="match status" value="1"/>
</dbReference>
<evidence type="ECO:0000259" key="9">
    <source>
        <dbReference type="Pfam" id="PF01583"/>
    </source>
</evidence>
<dbReference type="CDD" id="cd02027">
    <property type="entry name" value="APSK"/>
    <property type="match status" value="1"/>
</dbReference>
<evidence type="ECO:0000256" key="4">
    <source>
        <dbReference type="ARBA" id="ARBA00022741"/>
    </source>
</evidence>
<keyword evidence="4 6" id="KW-0547">Nucleotide-binding</keyword>
<gene>
    <name evidence="6 10" type="primary">cysC</name>
    <name evidence="10" type="ORF">VPARA_50520</name>
</gene>
<comment type="function">
    <text evidence="6 7">Catalyzes the synthesis of activated sulfate.</text>
</comment>
<evidence type="ECO:0000313" key="11">
    <source>
        <dbReference type="Proteomes" id="UP000035170"/>
    </source>
</evidence>
<keyword evidence="6 7" id="KW-0418">Kinase</keyword>
<dbReference type="EC" id="2.7.1.25" evidence="2 6"/>
<dbReference type="InterPro" id="IPR002891">
    <property type="entry name" value="APS"/>
</dbReference>
<dbReference type="Proteomes" id="UP000035170">
    <property type="component" value="Unassembled WGS sequence"/>
</dbReference>
<keyword evidence="11" id="KW-1185">Reference proteome</keyword>
<evidence type="ECO:0000313" key="10">
    <source>
        <dbReference type="EMBL" id="KLN53722.1"/>
    </source>
</evidence>
<dbReference type="InterPro" id="IPR059117">
    <property type="entry name" value="APS_kinase_dom"/>
</dbReference>
<evidence type="ECO:0000256" key="6">
    <source>
        <dbReference type="HAMAP-Rule" id="MF_00065"/>
    </source>
</evidence>
<keyword evidence="5 6" id="KW-0067">ATP-binding</keyword>
<dbReference type="GO" id="GO:0005524">
    <property type="term" value="F:ATP binding"/>
    <property type="evidence" value="ECO:0007669"/>
    <property type="project" value="UniProtKB-UniRule"/>
</dbReference>
<dbReference type="PANTHER" id="PTHR42700">
    <property type="entry name" value="SULFATE ADENYLYLTRANSFERASE"/>
    <property type="match status" value="1"/>
</dbReference>
<feature type="active site" description="Phosphoserine intermediate" evidence="6">
    <location>
        <position position="101"/>
    </location>
</feature>
<dbReference type="GO" id="GO:0005737">
    <property type="term" value="C:cytoplasm"/>
    <property type="evidence" value="ECO:0007669"/>
    <property type="project" value="TreeGrafter"/>
</dbReference>
<accession>A0A0H2LZ27</accession>
<proteinExistence type="inferred from homology"/>
<dbReference type="EMBL" id="JZWI01000030">
    <property type="protein sequence ID" value="KLN53722.1"/>
    <property type="molecule type" value="Genomic_DNA"/>
</dbReference>
<dbReference type="SUPFAM" id="SSF52540">
    <property type="entry name" value="P-loop containing nucleoside triphosphate hydrolases"/>
    <property type="match status" value="1"/>
</dbReference>
<evidence type="ECO:0000256" key="2">
    <source>
        <dbReference type="ARBA" id="ARBA00012121"/>
    </source>
</evidence>
<comment type="caution">
    <text evidence="10">The sequence shown here is derived from an EMBL/GenBank/DDBJ whole genome shotgun (WGS) entry which is preliminary data.</text>
</comment>
<dbReference type="GO" id="GO:0019379">
    <property type="term" value="P:sulfate assimilation, phosphoadenylyl sulfate reduction by phosphoadenylyl-sulfate reductase (thioredoxin)"/>
    <property type="evidence" value="ECO:0007669"/>
    <property type="project" value="TreeGrafter"/>
</dbReference>
<dbReference type="NCBIfam" id="NF003013">
    <property type="entry name" value="PRK03846.1"/>
    <property type="match status" value="1"/>
</dbReference>
<comment type="catalytic activity">
    <reaction evidence="1 6 7">
        <text>adenosine 5'-phosphosulfate + ATP = 3'-phosphoadenylyl sulfate + ADP + H(+)</text>
        <dbReference type="Rhea" id="RHEA:24152"/>
        <dbReference type="ChEBI" id="CHEBI:15378"/>
        <dbReference type="ChEBI" id="CHEBI:30616"/>
        <dbReference type="ChEBI" id="CHEBI:58243"/>
        <dbReference type="ChEBI" id="CHEBI:58339"/>
        <dbReference type="ChEBI" id="CHEBI:456216"/>
        <dbReference type="EC" id="2.7.1.25"/>
    </reaction>
</comment>
<dbReference type="InterPro" id="IPR050512">
    <property type="entry name" value="Sulf_AdTrans/APS_kinase"/>
</dbReference>
<evidence type="ECO:0000256" key="8">
    <source>
        <dbReference type="SAM" id="MobiDB-lite"/>
    </source>
</evidence>
<dbReference type="GO" id="GO:0070814">
    <property type="term" value="P:hydrogen sulfide biosynthetic process"/>
    <property type="evidence" value="ECO:0007669"/>
    <property type="project" value="UniProtKB-UniRule"/>
</dbReference>
<dbReference type="Pfam" id="PF01583">
    <property type="entry name" value="APS_kinase"/>
    <property type="match status" value="1"/>
</dbReference>
<comment type="similarity">
    <text evidence="6 7">Belongs to the APS kinase family.</text>
</comment>
<dbReference type="NCBIfam" id="TIGR00455">
    <property type="entry name" value="apsK"/>
    <property type="match status" value="1"/>
</dbReference>
<name>A0A0H2LZ27_VARPD</name>
<evidence type="ECO:0000256" key="1">
    <source>
        <dbReference type="ARBA" id="ARBA00001823"/>
    </source>
</evidence>
<feature type="domain" description="APS kinase" evidence="9">
    <location>
        <begin position="22"/>
        <end position="168"/>
    </location>
</feature>
<protein>
    <recommendedName>
        <fullName evidence="2 6">Adenylyl-sulfate kinase</fullName>
        <ecNumber evidence="2 6">2.7.1.25</ecNumber>
    </recommendedName>
    <alternativeName>
        <fullName evidence="6">APS kinase</fullName>
    </alternativeName>
    <alternativeName>
        <fullName evidence="6">ATP adenosine-5'-phosphosulfate 3'-phosphotransferase</fullName>
    </alternativeName>
    <alternativeName>
        <fullName evidence="6">Adenosine-5'-phosphosulfate kinase</fullName>
    </alternativeName>
</protein>
<dbReference type="AlphaFoldDB" id="A0A0H2LZ27"/>
<keyword evidence="3 6" id="KW-0808">Transferase</keyword>
<evidence type="ECO:0000256" key="5">
    <source>
        <dbReference type="ARBA" id="ARBA00022840"/>
    </source>
</evidence>
<dbReference type="PANTHER" id="PTHR42700:SF1">
    <property type="entry name" value="SULFATE ADENYLYLTRANSFERASE"/>
    <property type="match status" value="1"/>
</dbReference>
<dbReference type="GO" id="GO:0010134">
    <property type="term" value="P:sulfate assimilation via adenylyl sulfate reduction"/>
    <property type="evidence" value="ECO:0007669"/>
    <property type="project" value="TreeGrafter"/>
</dbReference>
<dbReference type="Gene3D" id="3.40.50.300">
    <property type="entry name" value="P-loop containing nucleotide triphosphate hydrolases"/>
    <property type="match status" value="1"/>
</dbReference>
<feature type="binding site" evidence="6">
    <location>
        <begin position="27"/>
        <end position="34"/>
    </location>
    <ligand>
        <name>ATP</name>
        <dbReference type="ChEBI" id="CHEBI:30616"/>
    </ligand>
</feature>
<dbReference type="PATRIC" id="fig|34073.19.peg.5171"/>
<feature type="region of interest" description="Disordered" evidence="8">
    <location>
        <begin position="1"/>
        <end position="20"/>
    </location>
</feature>
<sequence>MPEQLQNPDDRPASTTPRPPPVIWLTGLSGAGKSTIAAALQPLLRAKGVGAVRLDGDEVRKGLNRGLGFSAEDRHENIRRIAHIARLLNEQGIVAIVAVVSPLQALRDLARSIVGPSYHEVFVHAPLEVCERRDPKGMYVRARQGEIARFTGVSDIFEAPETPALTVDTSSCDVSAAVEQIMASLDGSAPTRTLHE</sequence>
<reference evidence="10 11" key="1">
    <citation type="submission" date="2015-03" db="EMBL/GenBank/DDBJ databases">
        <title>Genome sequence of Variovorax paradoxus TBEA6.</title>
        <authorList>
            <person name="Poehlein A."/>
            <person name="Schuldes J."/>
            <person name="Wuebbeler J.H."/>
            <person name="Hiessl S."/>
            <person name="Steinbuechel A."/>
            <person name="Daniel R."/>
        </authorList>
    </citation>
    <scope>NUCLEOTIDE SEQUENCE [LARGE SCALE GENOMIC DNA]</scope>
    <source>
        <strain evidence="10 11">TBEA6</strain>
    </source>
</reference>
<comment type="pathway">
    <text evidence="6 7">Sulfur metabolism; hydrogen sulfide biosynthesis; sulfite from sulfate: step 2/3.</text>
</comment>
<dbReference type="GO" id="GO:0004781">
    <property type="term" value="F:sulfate adenylyltransferase (ATP) activity"/>
    <property type="evidence" value="ECO:0007669"/>
    <property type="project" value="TreeGrafter"/>
</dbReference>
<organism evidence="10 11">
    <name type="scientific">Variovorax paradoxus</name>
    <dbReference type="NCBI Taxonomy" id="34073"/>
    <lineage>
        <taxon>Bacteria</taxon>
        <taxon>Pseudomonadati</taxon>
        <taxon>Pseudomonadota</taxon>
        <taxon>Betaproteobacteria</taxon>
        <taxon>Burkholderiales</taxon>
        <taxon>Comamonadaceae</taxon>
        <taxon>Variovorax</taxon>
    </lineage>
</organism>
<dbReference type="InterPro" id="IPR027417">
    <property type="entry name" value="P-loop_NTPase"/>
</dbReference>
<evidence type="ECO:0000256" key="7">
    <source>
        <dbReference type="RuleBase" id="RU004347"/>
    </source>
</evidence>
<dbReference type="UniPathway" id="UPA00140">
    <property type="reaction ID" value="UER00205"/>
</dbReference>
<keyword evidence="6" id="KW-0597">Phosphoprotein</keyword>
<evidence type="ECO:0000256" key="3">
    <source>
        <dbReference type="ARBA" id="ARBA00022679"/>
    </source>
</evidence>